<evidence type="ECO:0000313" key="1">
    <source>
        <dbReference type="EMBL" id="QBK89941.1"/>
    </source>
</evidence>
<accession>A0A481Z3J8</accession>
<reference evidence="1" key="1">
    <citation type="journal article" date="2019" name="MBio">
        <title>Virus Genomes from Deep Sea Sediments Expand the Ocean Megavirome and Support Independent Origins of Viral Gigantism.</title>
        <authorList>
            <person name="Backstrom D."/>
            <person name="Yutin N."/>
            <person name="Jorgensen S.L."/>
            <person name="Dharamshi J."/>
            <person name="Homa F."/>
            <person name="Zaremba-Niedwiedzka K."/>
            <person name="Spang A."/>
            <person name="Wolf Y.I."/>
            <person name="Koonin E.V."/>
            <person name="Ettema T.J."/>
        </authorList>
    </citation>
    <scope>NUCLEOTIDE SEQUENCE</scope>
</reference>
<gene>
    <name evidence="1" type="ORF">LCPAC101_02240</name>
</gene>
<organism evidence="1">
    <name type="scientific">Pithovirus LCPAC101</name>
    <dbReference type="NCBI Taxonomy" id="2506586"/>
    <lineage>
        <taxon>Viruses</taxon>
        <taxon>Pithoviruses</taxon>
    </lineage>
</organism>
<dbReference type="EMBL" id="MK500448">
    <property type="protein sequence ID" value="QBK89941.1"/>
    <property type="molecule type" value="Genomic_DNA"/>
</dbReference>
<protein>
    <submittedName>
        <fullName evidence="1">Uncharacterized protein</fullName>
    </submittedName>
</protein>
<name>A0A481Z3J8_9VIRU</name>
<sequence length="109" mass="12761">MVHIELSMDDFFDMFEEYLSITFSKSEFIIGESSNNYVVKACITPNEYRKYLDKYYTGQDDVMTTMMSIEGGLRLKNYVETDDNYFQVDTFTEVSKTISGLIIRSNSYK</sequence>
<proteinExistence type="predicted"/>